<dbReference type="WBParaSite" id="nRc.2.0.1.t19395-RA">
    <property type="protein sequence ID" value="nRc.2.0.1.t19395-RA"/>
    <property type="gene ID" value="nRc.2.0.1.g19395"/>
</dbReference>
<feature type="region of interest" description="Disordered" evidence="1">
    <location>
        <begin position="63"/>
        <end position="94"/>
    </location>
</feature>
<keyword evidence="2" id="KW-1185">Reference proteome</keyword>
<accession>A0A915IZ47</accession>
<protein>
    <submittedName>
        <fullName evidence="3">Uncharacterized protein</fullName>
    </submittedName>
</protein>
<name>A0A915IZ47_ROMCU</name>
<evidence type="ECO:0000313" key="3">
    <source>
        <dbReference type="WBParaSite" id="nRc.2.0.1.t19395-RA"/>
    </source>
</evidence>
<reference evidence="3" key="1">
    <citation type="submission" date="2022-11" db="UniProtKB">
        <authorList>
            <consortium name="WormBaseParasite"/>
        </authorList>
    </citation>
    <scope>IDENTIFICATION</scope>
</reference>
<evidence type="ECO:0000256" key="1">
    <source>
        <dbReference type="SAM" id="MobiDB-lite"/>
    </source>
</evidence>
<feature type="compositionally biased region" description="Polar residues" evidence="1">
    <location>
        <begin position="79"/>
        <end position="94"/>
    </location>
</feature>
<feature type="compositionally biased region" description="Pro residues" evidence="1">
    <location>
        <begin position="63"/>
        <end position="72"/>
    </location>
</feature>
<proteinExistence type="predicted"/>
<organism evidence="2 3">
    <name type="scientific">Romanomermis culicivorax</name>
    <name type="common">Nematode worm</name>
    <dbReference type="NCBI Taxonomy" id="13658"/>
    <lineage>
        <taxon>Eukaryota</taxon>
        <taxon>Metazoa</taxon>
        <taxon>Ecdysozoa</taxon>
        <taxon>Nematoda</taxon>
        <taxon>Enoplea</taxon>
        <taxon>Dorylaimia</taxon>
        <taxon>Mermithida</taxon>
        <taxon>Mermithoidea</taxon>
        <taxon>Mermithidae</taxon>
        <taxon>Romanomermis</taxon>
    </lineage>
</organism>
<dbReference type="Proteomes" id="UP000887565">
    <property type="component" value="Unplaced"/>
</dbReference>
<sequence>MEMFLYVDERISTKRRKIFETSIPNQTRLQITGRSYKLIYDRINDVGKLKTFKYKRVYMPFPGPPAEKLPPPPRREFRTQNGTKSGSLYEQLSNPKTKCAKVGNGLMAKPTLLKSFSR</sequence>
<dbReference type="AlphaFoldDB" id="A0A915IZ47"/>
<evidence type="ECO:0000313" key="2">
    <source>
        <dbReference type="Proteomes" id="UP000887565"/>
    </source>
</evidence>